<name>A0AAV1RBL6_9ROSI</name>
<evidence type="ECO:0000313" key="3">
    <source>
        <dbReference type="Proteomes" id="UP001314170"/>
    </source>
</evidence>
<evidence type="ECO:0000313" key="2">
    <source>
        <dbReference type="EMBL" id="CAK7332721.1"/>
    </source>
</evidence>
<sequence>MTKHLTSVQANDQDDLKRDHKEEVIGREKQLVYNSELDLNYMMNKRKVPNGPDPIHNRGAGNSKRPPGRA</sequence>
<proteinExistence type="predicted"/>
<dbReference type="Proteomes" id="UP001314170">
    <property type="component" value="Unassembled WGS sequence"/>
</dbReference>
<organism evidence="2 3">
    <name type="scientific">Dovyalis caffra</name>
    <dbReference type="NCBI Taxonomy" id="77055"/>
    <lineage>
        <taxon>Eukaryota</taxon>
        <taxon>Viridiplantae</taxon>
        <taxon>Streptophyta</taxon>
        <taxon>Embryophyta</taxon>
        <taxon>Tracheophyta</taxon>
        <taxon>Spermatophyta</taxon>
        <taxon>Magnoliopsida</taxon>
        <taxon>eudicotyledons</taxon>
        <taxon>Gunneridae</taxon>
        <taxon>Pentapetalae</taxon>
        <taxon>rosids</taxon>
        <taxon>fabids</taxon>
        <taxon>Malpighiales</taxon>
        <taxon>Salicaceae</taxon>
        <taxon>Flacourtieae</taxon>
        <taxon>Dovyalis</taxon>
    </lineage>
</organism>
<comment type="caution">
    <text evidence="2">The sequence shown here is derived from an EMBL/GenBank/DDBJ whole genome shotgun (WGS) entry which is preliminary data.</text>
</comment>
<dbReference type="PANTHER" id="PTHR34277">
    <property type="entry name" value="CLAVATA3/ESR (CLE)-RELATED PROTEIN 26"/>
    <property type="match status" value="1"/>
</dbReference>
<protein>
    <submittedName>
        <fullName evidence="2">Uncharacterized protein</fullName>
    </submittedName>
</protein>
<dbReference type="InterPro" id="IPR039316">
    <property type="entry name" value="CLE25/26"/>
</dbReference>
<feature type="region of interest" description="Disordered" evidence="1">
    <location>
        <begin position="43"/>
        <end position="70"/>
    </location>
</feature>
<gene>
    <name evidence="2" type="ORF">DCAF_LOCUS9125</name>
</gene>
<accession>A0AAV1RBL6</accession>
<dbReference type="EMBL" id="CAWUPB010000913">
    <property type="protein sequence ID" value="CAK7332721.1"/>
    <property type="molecule type" value="Genomic_DNA"/>
</dbReference>
<feature type="compositionally biased region" description="Polar residues" evidence="1">
    <location>
        <begin position="1"/>
        <end position="11"/>
    </location>
</feature>
<feature type="region of interest" description="Disordered" evidence="1">
    <location>
        <begin position="1"/>
        <end position="24"/>
    </location>
</feature>
<keyword evidence="3" id="KW-1185">Reference proteome</keyword>
<evidence type="ECO:0000256" key="1">
    <source>
        <dbReference type="SAM" id="MobiDB-lite"/>
    </source>
</evidence>
<dbReference type="AlphaFoldDB" id="A0AAV1RBL6"/>
<feature type="compositionally biased region" description="Basic and acidic residues" evidence="1">
    <location>
        <begin position="14"/>
        <end position="24"/>
    </location>
</feature>
<reference evidence="2 3" key="1">
    <citation type="submission" date="2024-01" db="EMBL/GenBank/DDBJ databases">
        <authorList>
            <person name="Waweru B."/>
        </authorList>
    </citation>
    <scope>NUCLEOTIDE SEQUENCE [LARGE SCALE GENOMIC DNA]</scope>
</reference>
<dbReference type="PANTHER" id="PTHR34277:SF2">
    <property type="entry name" value="CLAVATA3_ESR (CLE)-RELATED PROTEIN 26"/>
    <property type="match status" value="1"/>
</dbReference>